<dbReference type="Pfam" id="PF00512">
    <property type="entry name" value="HisKA"/>
    <property type="match status" value="1"/>
</dbReference>
<reference evidence="19 20" key="1">
    <citation type="submission" date="2019-08" db="EMBL/GenBank/DDBJ databases">
        <title>In-depth cultivation of the pig gut microbiome towards novel bacterial diversity and tailored functional studies.</title>
        <authorList>
            <person name="Wylensek D."/>
            <person name="Hitch T.C.A."/>
            <person name="Clavel T."/>
        </authorList>
    </citation>
    <scope>NUCLEOTIDE SEQUENCE [LARGE SCALE GENOMIC DNA]</scope>
    <source>
        <strain evidence="19 20">WCA-693-APC-MOT-I</strain>
    </source>
</reference>
<feature type="modified residue" description="4-aspartylphosphate" evidence="15">
    <location>
        <position position="657"/>
    </location>
</feature>
<evidence type="ECO:0000256" key="6">
    <source>
        <dbReference type="ARBA" id="ARBA00022679"/>
    </source>
</evidence>
<dbReference type="InterPro" id="IPR003594">
    <property type="entry name" value="HATPase_dom"/>
</dbReference>
<evidence type="ECO:0000256" key="5">
    <source>
        <dbReference type="ARBA" id="ARBA00022553"/>
    </source>
</evidence>
<dbReference type="GO" id="GO:0000155">
    <property type="term" value="F:phosphorelay sensor kinase activity"/>
    <property type="evidence" value="ECO:0007669"/>
    <property type="project" value="InterPro"/>
</dbReference>
<dbReference type="Gene3D" id="3.30.565.10">
    <property type="entry name" value="Histidine kinase-like ATPase, C-terminal domain"/>
    <property type="match status" value="1"/>
</dbReference>
<evidence type="ECO:0000313" key="20">
    <source>
        <dbReference type="Proteomes" id="UP000482209"/>
    </source>
</evidence>
<evidence type="ECO:0000256" key="13">
    <source>
        <dbReference type="ARBA" id="ARBA00068150"/>
    </source>
</evidence>
<dbReference type="PRINTS" id="PR00344">
    <property type="entry name" value="BCTRLSENSOR"/>
</dbReference>
<dbReference type="GO" id="GO:0005524">
    <property type="term" value="F:ATP binding"/>
    <property type="evidence" value="ECO:0007669"/>
    <property type="project" value="UniProtKB-KW"/>
</dbReference>
<evidence type="ECO:0000259" key="18">
    <source>
        <dbReference type="PROSITE" id="PS50110"/>
    </source>
</evidence>
<evidence type="ECO:0000256" key="8">
    <source>
        <dbReference type="ARBA" id="ARBA00022777"/>
    </source>
</evidence>
<gene>
    <name evidence="19" type="ORF">FYJ58_10135</name>
</gene>
<organism evidence="19 20">
    <name type="scientific">Velocimicrobium porci</name>
    <dbReference type="NCBI Taxonomy" id="2606634"/>
    <lineage>
        <taxon>Bacteria</taxon>
        <taxon>Bacillati</taxon>
        <taxon>Bacillota</taxon>
        <taxon>Clostridia</taxon>
        <taxon>Lachnospirales</taxon>
        <taxon>Lachnospiraceae</taxon>
        <taxon>Velocimicrobium</taxon>
    </lineage>
</organism>
<dbReference type="AlphaFoldDB" id="A0A6L5XZS4"/>
<dbReference type="Gene3D" id="1.10.287.130">
    <property type="match status" value="1"/>
</dbReference>
<feature type="transmembrane region" description="Helical" evidence="16">
    <location>
        <begin position="6"/>
        <end position="26"/>
    </location>
</feature>
<feature type="domain" description="Response regulatory" evidence="18">
    <location>
        <begin position="608"/>
        <end position="726"/>
    </location>
</feature>
<dbReference type="PROSITE" id="PS50110">
    <property type="entry name" value="RESPONSE_REGULATORY"/>
    <property type="match status" value="1"/>
</dbReference>
<evidence type="ECO:0000256" key="3">
    <source>
        <dbReference type="ARBA" id="ARBA00012438"/>
    </source>
</evidence>
<proteinExistence type="inferred from homology"/>
<dbReference type="InterPro" id="IPR004358">
    <property type="entry name" value="Sig_transdc_His_kin-like_C"/>
</dbReference>
<dbReference type="EC" id="2.7.13.3" evidence="3"/>
<dbReference type="SUPFAM" id="SSF55874">
    <property type="entry name" value="ATPase domain of HSP90 chaperone/DNA topoisomerase II/histidine kinase"/>
    <property type="match status" value="1"/>
</dbReference>
<dbReference type="CDD" id="cd16922">
    <property type="entry name" value="HATPase_EvgS-ArcB-TorS-like"/>
    <property type="match status" value="1"/>
</dbReference>
<dbReference type="InterPro" id="IPR000014">
    <property type="entry name" value="PAS"/>
</dbReference>
<dbReference type="InterPro" id="IPR011006">
    <property type="entry name" value="CheY-like_superfamily"/>
</dbReference>
<accession>A0A6L5XZS4</accession>
<keyword evidence="8" id="KW-0418">Kinase</keyword>
<dbReference type="SMART" id="SM00387">
    <property type="entry name" value="HATPase_c"/>
    <property type="match status" value="1"/>
</dbReference>
<dbReference type="PANTHER" id="PTHR43047">
    <property type="entry name" value="TWO-COMPONENT HISTIDINE PROTEIN KINASE"/>
    <property type="match status" value="1"/>
</dbReference>
<evidence type="ECO:0000256" key="4">
    <source>
        <dbReference type="ARBA" id="ARBA00018672"/>
    </source>
</evidence>
<dbReference type="PROSITE" id="PS50109">
    <property type="entry name" value="HIS_KIN"/>
    <property type="match status" value="1"/>
</dbReference>
<dbReference type="RefSeq" id="WP_154519629.1">
    <property type="nucleotide sequence ID" value="NZ_VUMT01000015.1"/>
</dbReference>
<keyword evidence="5 15" id="KW-0597">Phosphoprotein</keyword>
<dbReference type="InterPro" id="IPR031621">
    <property type="entry name" value="HisKA_7TM"/>
</dbReference>
<evidence type="ECO:0000256" key="16">
    <source>
        <dbReference type="SAM" id="Phobius"/>
    </source>
</evidence>
<dbReference type="SMART" id="SM00388">
    <property type="entry name" value="HisKA"/>
    <property type="match status" value="1"/>
</dbReference>
<evidence type="ECO:0000313" key="19">
    <source>
        <dbReference type="EMBL" id="MSS64232.1"/>
    </source>
</evidence>
<evidence type="ECO:0000256" key="9">
    <source>
        <dbReference type="ARBA" id="ARBA00022840"/>
    </source>
</evidence>
<feature type="domain" description="Histidine kinase" evidence="17">
    <location>
        <begin position="352"/>
        <end position="571"/>
    </location>
</feature>
<dbReference type="Pfam" id="PF02518">
    <property type="entry name" value="HATPase_c"/>
    <property type="match status" value="1"/>
</dbReference>
<keyword evidence="16" id="KW-0812">Transmembrane</keyword>
<dbReference type="Pfam" id="PF00072">
    <property type="entry name" value="Response_reg"/>
    <property type="match status" value="1"/>
</dbReference>
<dbReference type="InterPro" id="IPR036097">
    <property type="entry name" value="HisK_dim/P_sf"/>
</dbReference>
<feature type="transmembrane region" description="Helical" evidence="16">
    <location>
        <begin position="97"/>
        <end position="121"/>
    </location>
</feature>
<name>A0A6L5XZS4_9FIRM</name>
<dbReference type="InterPro" id="IPR005467">
    <property type="entry name" value="His_kinase_dom"/>
</dbReference>
<dbReference type="SUPFAM" id="SSF47384">
    <property type="entry name" value="Homodimeric domain of signal transducing histidine kinase"/>
    <property type="match status" value="1"/>
</dbReference>
<dbReference type="Pfam" id="PF13188">
    <property type="entry name" value="PAS_8"/>
    <property type="match status" value="1"/>
</dbReference>
<comment type="subunit">
    <text evidence="12">At low DSF concentrations, interacts with RpfF.</text>
</comment>
<feature type="transmembrane region" description="Helical" evidence="16">
    <location>
        <begin position="35"/>
        <end position="55"/>
    </location>
</feature>
<dbReference type="Gene3D" id="3.40.50.2300">
    <property type="match status" value="1"/>
</dbReference>
<dbReference type="GO" id="GO:0009927">
    <property type="term" value="F:histidine phosphotransfer kinase activity"/>
    <property type="evidence" value="ECO:0007669"/>
    <property type="project" value="TreeGrafter"/>
</dbReference>
<keyword evidence="16" id="KW-0472">Membrane</keyword>
<evidence type="ECO:0000256" key="12">
    <source>
        <dbReference type="ARBA" id="ARBA00064003"/>
    </source>
</evidence>
<feature type="transmembrane region" description="Helical" evidence="16">
    <location>
        <begin position="141"/>
        <end position="162"/>
    </location>
</feature>
<dbReference type="InterPro" id="IPR001789">
    <property type="entry name" value="Sig_transdc_resp-reg_receiver"/>
</dbReference>
<dbReference type="GO" id="GO:0005886">
    <property type="term" value="C:plasma membrane"/>
    <property type="evidence" value="ECO:0007669"/>
    <property type="project" value="TreeGrafter"/>
</dbReference>
<evidence type="ECO:0000256" key="1">
    <source>
        <dbReference type="ARBA" id="ARBA00000085"/>
    </source>
</evidence>
<evidence type="ECO:0000256" key="2">
    <source>
        <dbReference type="ARBA" id="ARBA00006402"/>
    </source>
</evidence>
<dbReference type="InterPro" id="IPR036641">
    <property type="entry name" value="HPT_dom_sf"/>
</dbReference>
<dbReference type="Gene3D" id="1.20.120.160">
    <property type="entry name" value="HPT domain"/>
    <property type="match status" value="1"/>
</dbReference>
<dbReference type="InterPro" id="IPR003661">
    <property type="entry name" value="HisK_dim/P_dom"/>
</dbReference>
<dbReference type="FunFam" id="3.30.565.10:FF:000010">
    <property type="entry name" value="Sensor histidine kinase RcsC"/>
    <property type="match status" value="1"/>
</dbReference>
<protein>
    <recommendedName>
        <fullName evidence="14">Circadian input-output histidine kinase CikA</fullName>
        <ecNumber evidence="3">2.7.13.3</ecNumber>
    </recommendedName>
    <alternativeName>
        <fullName evidence="13">Sensory/regulatory protein RpfC</fullName>
    </alternativeName>
    <alternativeName>
        <fullName evidence="4">Stage 0 sporulation protein A homolog</fullName>
    </alternativeName>
</protein>
<feature type="transmembrane region" description="Helical" evidence="16">
    <location>
        <begin position="61"/>
        <end position="85"/>
    </location>
</feature>
<dbReference type="SMART" id="SM00448">
    <property type="entry name" value="REC"/>
    <property type="match status" value="1"/>
</dbReference>
<evidence type="ECO:0000256" key="7">
    <source>
        <dbReference type="ARBA" id="ARBA00022741"/>
    </source>
</evidence>
<evidence type="ECO:0000256" key="10">
    <source>
        <dbReference type="ARBA" id="ARBA00023012"/>
    </source>
</evidence>
<dbReference type="CDD" id="cd00082">
    <property type="entry name" value="HisKA"/>
    <property type="match status" value="1"/>
</dbReference>
<evidence type="ECO:0000256" key="14">
    <source>
        <dbReference type="ARBA" id="ARBA00074306"/>
    </source>
</evidence>
<dbReference type="Pfam" id="PF16927">
    <property type="entry name" value="HisKA_7TM"/>
    <property type="match status" value="1"/>
</dbReference>
<comment type="caution">
    <text evidence="19">The sequence shown here is derived from an EMBL/GenBank/DDBJ whole genome shotgun (WGS) entry which is preliminary data.</text>
</comment>
<dbReference type="FunFam" id="1.10.287.130:FF:000002">
    <property type="entry name" value="Two-component osmosensing histidine kinase"/>
    <property type="match status" value="1"/>
</dbReference>
<keyword evidence="10" id="KW-0902">Two-component regulatory system</keyword>
<keyword evidence="7" id="KW-0547">Nucleotide-binding</keyword>
<feature type="transmembrane region" description="Helical" evidence="16">
    <location>
        <begin position="178"/>
        <end position="198"/>
    </location>
</feature>
<keyword evidence="20" id="KW-1185">Reference proteome</keyword>
<evidence type="ECO:0000256" key="15">
    <source>
        <dbReference type="PROSITE-ProRule" id="PRU00169"/>
    </source>
</evidence>
<comment type="similarity">
    <text evidence="2">In the N-terminal section; belongs to the phytochrome family.</text>
</comment>
<keyword evidence="6" id="KW-0808">Transferase</keyword>
<evidence type="ECO:0000256" key="11">
    <source>
        <dbReference type="ARBA" id="ARBA00024867"/>
    </source>
</evidence>
<comment type="catalytic activity">
    <reaction evidence="1">
        <text>ATP + protein L-histidine = ADP + protein N-phospho-L-histidine.</text>
        <dbReference type="EC" id="2.7.13.3"/>
    </reaction>
</comment>
<dbReference type="PANTHER" id="PTHR43047:SF72">
    <property type="entry name" value="OSMOSENSING HISTIDINE PROTEIN KINASE SLN1"/>
    <property type="match status" value="1"/>
</dbReference>
<dbReference type="CDD" id="cd17546">
    <property type="entry name" value="REC_hyHK_CKI1_RcsC-like"/>
    <property type="match status" value="1"/>
</dbReference>
<evidence type="ECO:0000259" key="17">
    <source>
        <dbReference type="PROSITE" id="PS50109"/>
    </source>
</evidence>
<keyword evidence="16" id="KW-1133">Transmembrane helix</keyword>
<dbReference type="InterPro" id="IPR036890">
    <property type="entry name" value="HATPase_C_sf"/>
</dbReference>
<dbReference type="SUPFAM" id="SSF47226">
    <property type="entry name" value="Histidine-containing phosphotransfer domain, HPT domain"/>
    <property type="match status" value="1"/>
</dbReference>
<keyword evidence="9" id="KW-0067">ATP-binding</keyword>
<sequence>MFIMLSILQVICVILSFFITVSILNYQTNSNEYKLLLTGMIYVFVYNLSCIFEIGCEGEEAALFIFQIKAIAICHALFLMFLFIVKYYNLKLTKGIEALLIIVNIVVVTGAMTCQTNRWFFKKIEFVKTGPYPHLEFENGVGAYGYYGMIFLLGVIINFVTFKNSMENRKGKRGKREIYLFISTIVPLLSFFFYYYLFKPYNPMPIALFISGVFLMTGTYKYQLFDVIENVKDRMIDTMKEAIIIVDSQGGFLHANKTAKQIFKDLQAKKKEEKLSDLIDLDNIVEDYPQEFVYNNCYYECSTTIVRNKDEIEGYAFCIADVTQRREYMEDLIRMKEKADEANHAKSAFLANMSHDLRTPMNAIIGMCQIAVRKEKEAKQKELLSEIEYSAQSLLGLINNILDFSKIEAGKLVLKKEKYDMSELIHEVSAMIYILLMGKPIEFYVNIKTKIPKFLIGDGIRIREIIMNLLGNATKFTKDGEINLNISWEEFSEEENLTIQVSDTGIGMRQENLDVIFEEYGQIREESEKARGTGLGLSIVKELAELMNGTVQVESTYGMGSVFTVIVSQEKEKECEMIGKKQYTKKTIGELKKKGKEREEQLKFPGRRVLVVDDVLMNLKVMQGLLEPYDICVATATNGKKAIELMKSQLFDLVFMDSRMPEMNGAEVVEIIRRERGNYFKDLPIIMMSAEGNYGEAKKYTKYGFTSNLAKPVQIEELEQIMMEWFLETMLDMRSGIRQTGGRKEQYIRILETYMEEIGKLKDELSDIWKEDRDLFNVKIHGIKGSSWNIGAINIGNEAELIESRAKEGETEFVENNLKLFIQNLEHLLEKIDEVIVRENEIERKDKGIGRKESELYQLILQFKEAFSNYDIEKLELLVNELETWEADENLEPFILELKKLIYELEYERGEAFVSQWIEKNIKIKKNC</sequence>
<dbReference type="SUPFAM" id="SSF52172">
    <property type="entry name" value="CheY-like"/>
    <property type="match status" value="1"/>
</dbReference>
<comment type="function">
    <text evidence="11">May play the central regulatory role in sporulation. It may be an element of the effector pathway responsible for the activation of sporulation genes in response to nutritional stress. Spo0A may act in concert with spo0H (a sigma factor) to control the expression of some genes that are critical to the sporulation process.</text>
</comment>
<dbReference type="Proteomes" id="UP000482209">
    <property type="component" value="Unassembled WGS sequence"/>
</dbReference>
<dbReference type="EMBL" id="VUMT01000015">
    <property type="protein sequence ID" value="MSS64232.1"/>
    <property type="molecule type" value="Genomic_DNA"/>
</dbReference>